<sequence length="147" mass="16916">MHRGSHSEVIRGDARACFEVLLDFERYSAWQGAVRRCEVLERDAEGRGSLVETELDLKIRSARYVLRYHYDPPRRIWWEYVEGDLRSIDGEYRFEERGDGTTLATYEVGVDLGFPVPGRVARTVAERALRTAVAELRDRVERDGAPA</sequence>
<dbReference type="InterPro" id="IPR005031">
    <property type="entry name" value="COQ10_START"/>
</dbReference>
<gene>
    <name evidence="2" type="ORF">PAI11_35780</name>
</gene>
<evidence type="ECO:0000259" key="1">
    <source>
        <dbReference type="Pfam" id="PF03364"/>
    </source>
</evidence>
<dbReference type="Pfam" id="PF03364">
    <property type="entry name" value="Polyketide_cyc"/>
    <property type="match status" value="1"/>
</dbReference>
<feature type="domain" description="Coenzyme Q-binding protein COQ10 START" evidence="1">
    <location>
        <begin position="15"/>
        <end position="136"/>
    </location>
</feature>
<dbReference type="Gene3D" id="3.30.530.20">
    <property type="match status" value="1"/>
</dbReference>
<keyword evidence="3" id="KW-1185">Reference proteome</keyword>
<dbReference type="PANTHER" id="PTHR39683:SF4">
    <property type="entry name" value="COENZYME Q-BINDING PROTEIN COQ10 START DOMAIN-CONTAINING PROTEIN"/>
    <property type="match status" value="1"/>
</dbReference>
<dbReference type="RefSeq" id="WP_007577802.1">
    <property type="nucleotide sequence ID" value="NZ_AGUD01000266.1"/>
</dbReference>
<dbReference type="AlphaFoldDB" id="H0E9Q8"/>
<proteinExistence type="predicted"/>
<dbReference type="InterPro" id="IPR023393">
    <property type="entry name" value="START-like_dom_sf"/>
</dbReference>
<comment type="caution">
    <text evidence="2">The sequence shown here is derived from an EMBL/GenBank/DDBJ whole genome shotgun (WGS) entry which is preliminary data.</text>
</comment>
<dbReference type="SUPFAM" id="SSF55961">
    <property type="entry name" value="Bet v1-like"/>
    <property type="match status" value="1"/>
</dbReference>
<dbReference type="Proteomes" id="UP000005143">
    <property type="component" value="Unassembled WGS sequence"/>
</dbReference>
<reference evidence="2 3" key="1">
    <citation type="journal article" date="2013" name="Biodegradation">
        <title>Quantitative proteomic analysis of ibuprofen-degrading Patulibacter sp. strain I11.</title>
        <authorList>
            <person name="Almeida B."/>
            <person name="Kjeldal H."/>
            <person name="Lolas I."/>
            <person name="Knudsen A.D."/>
            <person name="Carvalho G."/>
            <person name="Nielsen K.L."/>
            <person name="Barreto Crespo M.T."/>
            <person name="Stensballe A."/>
            <person name="Nielsen J.L."/>
        </authorList>
    </citation>
    <scope>NUCLEOTIDE SEQUENCE [LARGE SCALE GENOMIC DNA]</scope>
    <source>
        <strain evidence="2 3">I11</strain>
    </source>
</reference>
<evidence type="ECO:0000313" key="2">
    <source>
        <dbReference type="EMBL" id="EHN09602.1"/>
    </source>
</evidence>
<organism evidence="2 3">
    <name type="scientific">Patulibacter medicamentivorans</name>
    <dbReference type="NCBI Taxonomy" id="1097667"/>
    <lineage>
        <taxon>Bacteria</taxon>
        <taxon>Bacillati</taxon>
        <taxon>Actinomycetota</taxon>
        <taxon>Thermoleophilia</taxon>
        <taxon>Solirubrobacterales</taxon>
        <taxon>Patulibacteraceae</taxon>
        <taxon>Patulibacter</taxon>
    </lineage>
</organism>
<protein>
    <recommendedName>
        <fullName evidence="1">Coenzyme Q-binding protein COQ10 START domain-containing protein</fullName>
    </recommendedName>
</protein>
<dbReference type="EMBL" id="AGUD01000266">
    <property type="protein sequence ID" value="EHN09602.1"/>
    <property type="molecule type" value="Genomic_DNA"/>
</dbReference>
<dbReference type="PANTHER" id="PTHR39683">
    <property type="entry name" value="CONSERVED PROTEIN TB16.3"/>
    <property type="match status" value="1"/>
</dbReference>
<name>H0E9Q8_9ACTN</name>
<evidence type="ECO:0000313" key="3">
    <source>
        <dbReference type="Proteomes" id="UP000005143"/>
    </source>
</evidence>
<accession>H0E9Q8</accession>